<dbReference type="PANTHER" id="PTHR45436:SF4">
    <property type="entry name" value="SENSOR PROTEIN PHOQ"/>
    <property type="match status" value="1"/>
</dbReference>
<dbReference type="EMBL" id="FOOC01000002">
    <property type="protein sequence ID" value="SFF33200.1"/>
    <property type="molecule type" value="Genomic_DNA"/>
</dbReference>
<evidence type="ECO:0000256" key="2">
    <source>
        <dbReference type="ARBA" id="ARBA00004370"/>
    </source>
</evidence>
<dbReference type="SUPFAM" id="SSF47384">
    <property type="entry name" value="Homodimeric domain of signal transducing histidine kinase"/>
    <property type="match status" value="1"/>
</dbReference>
<feature type="transmembrane region" description="Helical" evidence="11">
    <location>
        <begin position="164"/>
        <end position="183"/>
    </location>
</feature>
<dbReference type="PANTHER" id="PTHR45436">
    <property type="entry name" value="SENSOR HISTIDINE KINASE YKOH"/>
    <property type="match status" value="1"/>
</dbReference>
<dbReference type="PRINTS" id="PR00344">
    <property type="entry name" value="BCTRLSENSOR"/>
</dbReference>
<evidence type="ECO:0000256" key="11">
    <source>
        <dbReference type="SAM" id="Phobius"/>
    </source>
</evidence>
<dbReference type="InterPro" id="IPR004358">
    <property type="entry name" value="Sig_transdc_His_kin-like_C"/>
</dbReference>
<keyword evidence="4" id="KW-0597">Phosphoprotein</keyword>
<dbReference type="SMART" id="SM00304">
    <property type="entry name" value="HAMP"/>
    <property type="match status" value="1"/>
</dbReference>
<accession>A0A1I2HV13</accession>
<sequence>MNSLRGRLLVAAAVILAAFGSLAGLILERAFIGGLLQAQQDKLQTLVYSLLGAASTNAAGGLTIALDAVPDPRLRQPLSGLEAALLDENGAIAWSSSDSLRLTPPQLPQVGEWRFDRRDDLHAFSLSFGLRWIDASDDPRRYTVVVLEDATAFDRQVGVFRRTLWGWLGATLIALTLMLLVLLRWGLAPLRRLAYELQQIERGEQTQITGQYPDELQPLTRDLNAMIVNERNQQTRYRNALGDLAHTLKTPLAVLRGLTAEAHLDPVHRRQIHEQVDRMQHIVDHQLRRAAAVGTRTLTEPVALRGLADKLLSAIAKVYADKNLQIENQIPETLRVRADQGDLYDLIGNLLDNAAKYGHTRVRISALNAHRQCLIVVEDDGEGFPPDADRLLRRGARADTRVPGQGLGLAAVDEIVQAYGGQLHLERSELGGGKVVVVLPVH</sequence>
<keyword evidence="15" id="KW-1185">Reference proteome</keyword>
<evidence type="ECO:0000256" key="7">
    <source>
        <dbReference type="ARBA" id="ARBA00022777"/>
    </source>
</evidence>
<keyword evidence="5" id="KW-0808">Transferase</keyword>
<keyword evidence="9" id="KW-0902">Two-component regulatory system</keyword>
<feature type="domain" description="Histidine kinase" evidence="12">
    <location>
        <begin position="243"/>
        <end position="442"/>
    </location>
</feature>
<dbReference type="EC" id="2.7.13.3" evidence="3"/>
<evidence type="ECO:0000259" key="13">
    <source>
        <dbReference type="PROSITE" id="PS50885"/>
    </source>
</evidence>
<comment type="catalytic activity">
    <reaction evidence="1">
        <text>ATP + protein L-histidine = ADP + protein N-phospho-L-histidine.</text>
        <dbReference type="EC" id="2.7.13.3"/>
    </reaction>
</comment>
<dbReference type="InterPro" id="IPR036890">
    <property type="entry name" value="HATPase_C_sf"/>
</dbReference>
<dbReference type="Gene3D" id="3.30.565.10">
    <property type="entry name" value="Histidine kinase-like ATPase, C-terminal domain"/>
    <property type="match status" value="1"/>
</dbReference>
<dbReference type="STRING" id="1076937.SAMN04488120_102226"/>
<dbReference type="InterPro" id="IPR003661">
    <property type="entry name" value="HisK_dim/P_dom"/>
</dbReference>
<dbReference type="OrthoDB" id="9809567at2"/>
<dbReference type="InterPro" id="IPR003594">
    <property type="entry name" value="HATPase_dom"/>
</dbReference>
<comment type="subcellular location">
    <subcellularLocation>
        <location evidence="2">Membrane</location>
    </subcellularLocation>
</comment>
<dbReference type="Pfam" id="PF00672">
    <property type="entry name" value="HAMP"/>
    <property type="match status" value="1"/>
</dbReference>
<dbReference type="Proteomes" id="UP000199771">
    <property type="component" value="Unassembled WGS sequence"/>
</dbReference>
<dbReference type="GO" id="GO:0005886">
    <property type="term" value="C:plasma membrane"/>
    <property type="evidence" value="ECO:0007669"/>
    <property type="project" value="TreeGrafter"/>
</dbReference>
<dbReference type="InterPro" id="IPR003660">
    <property type="entry name" value="HAMP_dom"/>
</dbReference>
<evidence type="ECO:0000256" key="5">
    <source>
        <dbReference type="ARBA" id="ARBA00022679"/>
    </source>
</evidence>
<dbReference type="RefSeq" id="WP_091531476.1">
    <property type="nucleotide sequence ID" value="NZ_FOOC01000002.1"/>
</dbReference>
<evidence type="ECO:0000256" key="3">
    <source>
        <dbReference type="ARBA" id="ARBA00012438"/>
    </source>
</evidence>
<dbReference type="Gene3D" id="1.10.287.130">
    <property type="match status" value="1"/>
</dbReference>
<keyword evidence="6 11" id="KW-0812">Transmembrane</keyword>
<dbReference type="InterPro" id="IPR036097">
    <property type="entry name" value="HisK_dim/P_sf"/>
</dbReference>
<keyword evidence="7 14" id="KW-0418">Kinase</keyword>
<evidence type="ECO:0000256" key="8">
    <source>
        <dbReference type="ARBA" id="ARBA00022989"/>
    </source>
</evidence>
<dbReference type="GO" id="GO:0000155">
    <property type="term" value="F:phosphorelay sensor kinase activity"/>
    <property type="evidence" value="ECO:0007669"/>
    <property type="project" value="InterPro"/>
</dbReference>
<evidence type="ECO:0000256" key="6">
    <source>
        <dbReference type="ARBA" id="ARBA00022692"/>
    </source>
</evidence>
<dbReference type="CDD" id="cd00082">
    <property type="entry name" value="HisKA"/>
    <property type="match status" value="1"/>
</dbReference>
<keyword evidence="10 11" id="KW-0472">Membrane</keyword>
<dbReference type="PROSITE" id="PS50885">
    <property type="entry name" value="HAMP"/>
    <property type="match status" value="1"/>
</dbReference>
<evidence type="ECO:0000313" key="15">
    <source>
        <dbReference type="Proteomes" id="UP000199771"/>
    </source>
</evidence>
<evidence type="ECO:0000256" key="10">
    <source>
        <dbReference type="ARBA" id="ARBA00023136"/>
    </source>
</evidence>
<name>A0A1I2HV13_9GAMM</name>
<evidence type="ECO:0000256" key="4">
    <source>
        <dbReference type="ARBA" id="ARBA00022553"/>
    </source>
</evidence>
<evidence type="ECO:0000259" key="12">
    <source>
        <dbReference type="PROSITE" id="PS50109"/>
    </source>
</evidence>
<proteinExistence type="predicted"/>
<feature type="domain" description="HAMP" evidence="13">
    <location>
        <begin position="184"/>
        <end position="235"/>
    </location>
</feature>
<dbReference type="InterPro" id="IPR050428">
    <property type="entry name" value="TCS_sensor_his_kinase"/>
</dbReference>
<dbReference type="InterPro" id="IPR005467">
    <property type="entry name" value="His_kinase_dom"/>
</dbReference>
<dbReference type="SUPFAM" id="SSF55874">
    <property type="entry name" value="ATPase domain of HSP90 chaperone/DNA topoisomerase II/histidine kinase"/>
    <property type="match status" value="1"/>
</dbReference>
<evidence type="ECO:0000313" key="14">
    <source>
        <dbReference type="EMBL" id="SFF33200.1"/>
    </source>
</evidence>
<dbReference type="AlphaFoldDB" id="A0A1I2HV13"/>
<dbReference type="SMART" id="SM00387">
    <property type="entry name" value="HATPase_c"/>
    <property type="match status" value="1"/>
</dbReference>
<organism evidence="14 15">
    <name type="scientific">Fontimonas thermophila</name>
    <dbReference type="NCBI Taxonomy" id="1076937"/>
    <lineage>
        <taxon>Bacteria</taxon>
        <taxon>Pseudomonadati</taxon>
        <taxon>Pseudomonadota</taxon>
        <taxon>Gammaproteobacteria</taxon>
        <taxon>Nevskiales</taxon>
        <taxon>Nevskiaceae</taxon>
        <taxon>Fontimonas</taxon>
    </lineage>
</organism>
<dbReference type="Pfam" id="PF02518">
    <property type="entry name" value="HATPase_c"/>
    <property type="match status" value="1"/>
</dbReference>
<dbReference type="PROSITE" id="PS50109">
    <property type="entry name" value="HIS_KIN"/>
    <property type="match status" value="1"/>
</dbReference>
<protein>
    <recommendedName>
        <fullName evidence="3">histidine kinase</fullName>
        <ecNumber evidence="3">2.7.13.3</ecNumber>
    </recommendedName>
</protein>
<gene>
    <name evidence="14" type="ORF">SAMN04488120_102226</name>
</gene>
<dbReference type="GO" id="GO:0005524">
    <property type="term" value="F:ATP binding"/>
    <property type="evidence" value="ECO:0007669"/>
    <property type="project" value="UniProtKB-KW"/>
</dbReference>
<evidence type="ECO:0000256" key="1">
    <source>
        <dbReference type="ARBA" id="ARBA00000085"/>
    </source>
</evidence>
<reference evidence="14 15" key="1">
    <citation type="submission" date="2016-10" db="EMBL/GenBank/DDBJ databases">
        <authorList>
            <person name="de Groot N.N."/>
        </authorList>
    </citation>
    <scope>NUCLEOTIDE SEQUENCE [LARGE SCALE GENOMIC DNA]</scope>
    <source>
        <strain evidence="14 15">DSM 23609</strain>
    </source>
</reference>
<keyword evidence="8 11" id="KW-1133">Transmembrane helix</keyword>
<evidence type="ECO:0000256" key="9">
    <source>
        <dbReference type="ARBA" id="ARBA00023012"/>
    </source>
</evidence>